<dbReference type="SUPFAM" id="SSF101941">
    <property type="entry name" value="NAC domain"/>
    <property type="match status" value="1"/>
</dbReference>
<dbReference type="PANTHER" id="PTHR31719">
    <property type="entry name" value="NAC TRANSCRIPTION FACTOR 56"/>
    <property type="match status" value="1"/>
</dbReference>
<sequence length="420" mass="48020">MEKNNNNIISKEQNQAKDDGASNSRQRTHELASTSSSASTTQRSRFPPGYRFMPTDHELIVDYLMKKVDNERIPVDEMCEVELYLLSPESLAEKYPQLGDKEWYFFTPRDRKYPNGSRPSRSVKEGGYWKATGADKEIFSGGGEIIGRKKALVFYEGNPRPGEGKKTNWIMHEYKLNTPSKSPNCTGMRLDDWVLCRVYKKLERSNKKQRDVDESVPDDEDYSLESPLLGDTSELEDDNKGIVIMEDDNKGIVVMGKMAEQSPMITSNKGILMMDQMGEQSGMMRSNDNGVRDVNVYHQHPLLLDNSYQLSTNSYSMNFPYVANHMAHAGPNFGEHYYNHGMFHDHNPYFESRQPPILGSSYHHNPMGFVWPHESSTYLPLQHNTLDISDMEFVDQCLRTDEGEAPNDEDNQNLDCAPPQ</sequence>
<dbReference type="GO" id="GO:0006355">
    <property type="term" value="P:regulation of DNA-templated transcription"/>
    <property type="evidence" value="ECO:0007669"/>
    <property type="project" value="InterPro"/>
</dbReference>
<evidence type="ECO:0000256" key="2">
    <source>
        <dbReference type="ARBA" id="ARBA00023125"/>
    </source>
</evidence>
<dbReference type="OrthoDB" id="1727057at2759"/>
<evidence type="ECO:0000256" key="1">
    <source>
        <dbReference type="ARBA" id="ARBA00023015"/>
    </source>
</evidence>
<protein>
    <submittedName>
        <fullName evidence="7">NAC transcription factor 25</fullName>
    </submittedName>
</protein>
<keyword evidence="4" id="KW-0539">Nucleus</keyword>
<dbReference type="Proteomes" id="UP001153555">
    <property type="component" value="Unassembled WGS sequence"/>
</dbReference>
<dbReference type="AlphaFoldDB" id="A0A9N7MSW1"/>
<dbReference type="Pfam" id="PF02365">
    <property type="entry name" value="NAM"/>
    <property type="match status" value="1"/>
</dbReference>
<name>A0A9N7MSW1_STRHE</name>
<feature type="region of interest" description="Disordered" evidence="5">
    <location>
        <begin position="401"/>
        <end position="420"/>
    </location>
</feature>
<dbReference type="PANTHER" id="PTHR31719:SF94">
    <property type="entry name" value="PROTEIN ATAF2"/>
    <property type="match status" value="1"/>
</dbReference>
<evidence type="ECO:0000256" key="4">
    <source>
        <dbReference type="ARBA" id="ARBA00023242"/>
    </source>
</evidence>
<feature type="domain" description="NAC" evidence="6">
    <location>
        <begin position="46"/>
        <end position="201"/>
    </location>
</feature>
<evidence type="ECO:0000259" key="6">
    <source>
        <dbReference type="PROSITE" id="PS51005"/>
    </source>
</evidence>
<dbReference type="Gene3D" id="2.170.150.80">
    <property type="entry name" value="NAC domain"/>
    <property type="match status" value="1"/>
</dbReference>
<feature type="compositionally biased region" description="Acidic residues" evidence="5">
    <location>
        <begin position="214"/>
        <end position="223"/>
    </location>
</feature>
<keyword evidence="8" id="KW-1185">Reference proteome</keyword>
<feature type="region of interest" description="Disordered" evidence="5">
    <location>
        <begin position="1"/>
        <end position="51"/>
    </location>
</feature>
<feature type="compositionally biased region" description="Polar residues" evidence="5">
    <location>
        <begin position="1"/>
        <end position="13"/>
    </location>
</feature>
<dbReference type="GO" id="GO:0003677">
    <property type="term" value="F:DNA binding"/>
    <property type="evidence" value="ECO:0007669"/>
    <property type="project" value="UniProtKB-KW"/>
</dbReference>
<keyword evidence="2" id="KW-0238">DNA-binding</keyword>
<dbReference type="PROSITE" id="PS51005">
    <property type="entry name" value="NAC"/>
    <property type="match status" value="1"/>
</dbReference>
<organism evidence="7 8">
    <name type="scientific">Striga hermonthica</name>
    <name type="common">Purple witchweed</name>
    <name type="synonym">Buchnera hermonthica</name>
    <dbReference type="NCBI Taxonomy" id="68872"/>
    <lineage>
        <taxon>Eukaryota</taxon>
        <taxon>Viridiplantae</taxon>
        <taxon>Streptophyta</taxon>
        <taxon>Embryophyta</taxon>
        <taxon>Tracheophyta</taxon>
        <taxon>Spermatophyta</taxon>
        <taxon>Magnoliopsida</taxon>
        <taxon>eudicotyledons</taxon>
        <taxon>Gunneridae</taxon>
        <taxon>Pentapetalae</taxon>
        <taxon>asterids</taxon>
        <taxon>lamiids</taxon>
        <taxon>Lamiales</taxon>
        <taxon>Orobanchaceae</taxon>
        <taxon>Buchnereae</taxon>
        <taxon>Striga</taxon>
    </lineage>
</organism>
<keyword evidence="1" id="KW-0805">Transcription regulation</keyword>
<evidence type="ECO:0000313" key="8">
    <source>
        <dbReference type="Proteomes" id="UP001153555"/>
    </source>
</evidence>
<feature type="compositionally biased region" description="Acidic residues" evidence="5">
    <location>
        <begin position="403"/>
        <end position="412"/>
    </location>
</feature>
<accession>A0A9N7MSW1</accession>
<proteinExistence type="predicted"/>
<feature type="region of interest" description="Disordered" evidence="5">
    <location>
        <begin position="206"/>
        <end position="234"/>
    </location>
</feature>
<feature type="compositionally biased region" description="Low complexity" evidence="5">
    <location>
        <begin position="32"/>
        <end position="41"/>
    </location>
</feature>
<evidence type="ECO:0000313" key="7">
    <source>
        <dbReference type="EMBL" id="CAA0815292.1"/>
    </source>
</evidence>
<evidence type="ECO:0000256" key="3">
    <source>
        <dbReference type="ARBA" id="ARBA00023163"/>
    </source>
</evidence>
<dbReference type="InterPro" id="IPR036093">
    <property type="entry name" value="NAC_dom_sf"/>
</dbReference>
<gene>
    <name evidence="7" type="ORF">SHERM_15324</name>
</gene>
<reference evidence="7" key="1">
    <citation type="submission" date="2019-12" db="EMBL/GenBank/DDBJ databases">
        <authorList>
            <person name="Scholes J."/>
        </authorList>
    </citation>
    <scope>NUCLEOTIDE SEQUENCE</scope>
</reference>
<keyword evidence="3" id="KW-0804">Transcription</keyword>
<evidence type="ECO:0000256" key="5">
    <source>
        <dbReference type="SAM" id="MobiDB-lite"/>
    </source>
</evidence>
<comment type="caution">
    <text evidence="7">The sequence shown here is derived from an EMBL/GenBank/DDBJ whole genome shotgun (WGS) entry which is preliminary data.</text>
</comment>
<dbReference type="EMBL" id="CACSLK010012531">
    <property type="protein sequence ID" value="CAA0815292.1"/>
    <property type="molecule type" value="Genomic_DNA"/>
</dbReference>
<dbReference type="InterPro" id="IPR003441">
    <property type="entry name" value="NAC-dom"/>
</dbReference>